<evidence type="ECO:0000313" key="2">
    <source>
        <dbReference type="EMBL" id="KAH0816614.1"/>
    </source>
</evidence>
<dbReference type="Proteomes" id="UP000719412">
    <property type="component" value="Unassembled WGS sequence"/>
</dbReference>
<name>A0A8J6HL02_TENMO</name>
<feature type="region of interest" description="Disordered" evidence="1">
    <location>
        <begin position="119"/>
        <end position="141"/>
    </location>
</feature>
<dbReference type="EMBL" id="JABDTM020021233">
    <property type="protein sequence ID" value="KAH0816614.1"/>
    <property type="molecule type" value="Genomic_DNA"/>
</dbReference>
<comment type="caution">
    <text evidence="2">The sequence shown here is derived from an EMBL/GenBank/DDBJ whole genome shotgun (WGS) entry which is preliminary data.</text>
</comment>
<reference evidence="2" key="1">
    <citation type="journal article" date="2020" name="J Insects Food Feed">
        <title>The yellow mealworm (Tenebrio molitor) genome: a resource for the emerging insects as food and feed industry.</title>
        <authorList>
            <person name="Eriksson T."/>
            <person name="Andere A."/>
            <person name="Kelstrup H."/>
            <person name="Emery V."/>
            <person name="Picard C."/>
        </authorList>
    </citation>
    <scope>NUCLEOTIDE SEQUENCE</scope>
    <source>
        <strain evidence="2">Stoneville</strain>
        <tissue evidence="2">Whole head</tissue>
    </source>
</reference>
<accession>A0A8J6HL02</accession>
<dbReference type="AlphaFoldDB" id="A0A8J6HL02"/>
<protein>
    <submittedName>
        <fullName evidence="2">Uncharacterized protein</fullName>
    </submittedName>
</protein>
<proteinExistence type="predicted"/>
<feature type="compositionally biased region" description="Basic residues" evidence="1">
    <location>
        <begin position="119"/>
        <end position="140"/>
    </location>
</feature>
<evidence type="ECO:0000313" key="3">
    <source>
        <dbReference type="Proteomes" id="UP000719412"/>
    </source>
</evidence>
<evidence type="ECO:0000256" key="1">
    <source>
        <dbReference type="SAM" id="MobiDB-lite"/>
    </source>
</evidence>
<keyword evidence="3" id="KW-1185">Reference proteome</keyword>
<sequence length="227" mass="25514">MEILGMCFYVGNDIYYLRELEDDLCGLTRTSVLEPKVHRPLNRPAKTGTTIRCEIGPDDVQGRIKNGNSRQKATSRILSSNLQDCIIQDSITQRFEITQAREIILYHPTASSIIRHLHHQPRATSWRHHRAPRRPGRRRAPTPEELRQATITLASNLYGPSRVHFSAPLDHPTKTAKIERGATGTPLYSTLRGAEIWQVAPTIAVAPGYHFINGILHSQAVNSMVNS</sequence>
<organism evidence="2 3">
    <name type="scientific">Tenebrio molitor</name>
    <name type="common">Yellow mealworm beetle</name>
    <dbReference type="NCBI Taxonomy" id="7067"/>
    <lineage>
        <taxon>Eukaryota</taxon>
        <taxon>Metazoa</taxon>
        <taxon>Ecdysozoa</taxon>
        <taxon>Arthropoda</taxon>
        <taxon>Hexapoda</taxon>
        <taxon>Insecta</taxon>
        <taxon>Pterygota</taxon>
        <taxon>Neoptera</taxon>
        <taxon>Endopterygota</taxon>
        <taxon>Coleoptera</taxon>
        <taxon>Polyphaga</taxon>
        <taxon>Cucujiformia</taxon>
        <taxon>Tenebrionidae</taxon>
        <taxon>Tenebrio</taxon>
    </lineage>
</organism>
<reference evidence="2" key="2">
    <citation type="submission" date="2021-08" db="EMBL/GenBank/DDBJ databases">
        <authorList>
            <person name="Eriksson T."/>
        </authorList>
    </citation>
    <scope>NUCLEOTIDE SEQUENCE</scope>
    <source>
        <strain evidence="2">Stoneville</strain>
        <tissue evidence="2">Whole head</tissue>
    </source>
</reference>
<gene>
    <name evidence="2" type="ORF">GEV33_006177</name>
</gene>